<keyword evidence="4" id="KW-1185">Reference proteome</keyword>
<accession>A0AAN9Q138</accession>
<dbReference type="InterPro" id="IPR050905">
    <property type="entry name" value="Plant_NBS-LRR"/>
</dbReference>
<feature type="domain" description="Disease resistance protein At4g27190-like leucine-rich repeats" evidence="2">
    <location>
        <begin position="268"/>
        <end position="364"/>
    </location>
</feature>
<proteinExistence type="predicted"/>
<organism evidence="3 4">
    <name type="scientific">Canavalia gladiata</name>
    <name type="common">Sword bean</name>
    <name type="synonym">Dolichos gladiatus</name>
    <dbReference type="NCBI Taxonomy" id="3824"/>
    <lineage>
        <taxon>Eukaryota</taxon>
        <taxon>Viridiplantae</taxon>
        <taxon>Streptophyta</taxon>
        <taxon>Embryophyta</taxon>
        <taxon>Tracheophyta</taxon>
        <taxon>Spermatophyta</taxon>
        <taxon>Magnoliopsida</taxon>
        <taxon>eudicotyledons</taxon>
        <taxon>Gunneridae</taxon>
        <taxon>Pentapetalae</taxon>
        <taxon>rosids</taxon>
        <taxon>fabids</taxon>
        <taxon>Fabales</taxon>
        <taxon>Fabaceae</taxon>
        <taxon>Papilionoideae</taxon>
        <taxon>50 kb inversion clade</taxon>
        <taxon>NPAAA clade</taxon>
        <taxon>indigoferoid/millettioid clade</taxon>
        <taxon>Phaseoleae</taxon>
        <taxon>Canavalia</taxon>
    </lineage>
</organism>
<dbReference type="InterPro" id="IPR057135">
    <property type="entry name" value="At4g27190-like_LRR"/>
</dbReference>
<dbReference type="PANTHER" id="PTHR33463">
    <property type="entry name" value="NB-ARC DOMAIN-CONTAINING PROTEIN-RELATED"/>
    <property type="match status" value="1"/>
</dbReference>
<comment type="caution">
    <text evidence="3">The sequence shown here is derived from an EMBL/GenBank/DDBJ whole genome shotgun (WGS) entry which is preliminary data.</text>
</comment>
<feature type="domain" description="Disease resistance protein At4g27190-like leucine-rich repeats" evidence="2">
    <location>
        <begin position="172"/>
        <end position="252"/>
    </location>
</feature>
<reference evidence="3 4" key="1">
    <citation type="submission" date="2024-01" db="EMBL/GenBank/DDBJ databases">
        <title>The genomes of 5 underutilized Papilionoideae crops provide insights into root nodulation and disease resistanc.</title>
        <authorList>
            <person name="Jiang F."/>
        </authorList>
    </citation>
    <scope>NUCLEOTIDE SEQUENCE [LARGE SCALE GENOMIC DNA]</scope>
    <source>
        <strain evidence="3">LVBAO_FW01</strain>
        <tissue evidence="3">Leaves</tissue>
    </source>
</reference>
<feature type="domain" description="Disease resistance protein At4g27190-like leucine-rich repeats" evidence="2">
    <location>
        <begin position="44"/>
        <end position="154"/>
    </location>
</feature>
<dbReference type="Gene3D" id="3.80.10.10">
    <property type="entry name" value="Ribonuclease Inhibitor"/>
    <property type="match status" value="2"/>
</dbReference>
<dbReference type="Proteomes" id="UP001367508">
    <property type="component" value="Unassembled WGS sequence"/>
</dbReference>
<dbReference type="InterPro" id="IPR032675">
    <property type="entry name" value="LRR_dom_sf"/>
</dbReference>
<dbReference type="AlphaFoldDB" id="A0AAN9Q138"/>
<name>A0AAN9Q138_CANGL</name>
<keyword evidence="1" id="KW-0611">Plant defense</keyword>
<sequence>MSVARSLQQLEELSIADCKELRHIMSYEEEDGIDIREDISPDFNTSYLVFPNLKKLSIHYCPKLEFALPSSCVGLVHLQELEIFKASELKYIFGHYNHEHHSSYQNLIQTKLPVLKVLKLQNLANLLGICTGNYQTCCPSLRELSCVNCPKLSTSCIPMMVGLEVGQHLNRGVSYEKEQEKHLTSKLEQVEIRGFSELRFIWSYPTSKQNVSLQYLQYLKVDGCAKLKCVFSIMMVHRSLPELTSLVIYQCEALEEIIAGNEQFQSLANAKICFPKLRHLAVKNCNKLRSLFSIDVVGMLPQLSTLHISEATELKEVFIHDGEEGIANDEKIEFPSLREIKFTKLSSLVNFCQGFKLQPLKAVNIMIDECPKFPPISGAT</sequence>
<gene>
    <name evidence="3" type="ORF">VNO77_29816</name>
</gene>
<evidence type="ECO:0000256" key="1">
    <source>
        <dbReference type="ARBA" id="ARBA00022821"/>
    </source>
</evidence>
<dbReference type="EMBL" id="JAYMYQ010000007">
    <property type="protein sequence ID" value="KAK7320390.1"/>
    <property type="molecule type" value="Genomic_DNA"/>
</dbReference>
<protein>
    <recommendedName>
        <fullName evidence="2">Disease resistance protein At4g27190-like leucine-rich repeats domain-containing protein</fullName>
    </recommendedName>
</protein>
<dbReference type="Pfam" id="PF23247">
    <property type="entry name" value="LRR_RPS2"/>
    <property type="match status" value="3"/>
</dbReference>
<evidence type="ECO:0000259" key="2">
    <source>
        <dbReference type="Pfam" id="PF23247"/>
    </source>
</evidence>
<dbReference type="PANTHER" id="PTHR33463:SF218">
    <property type="entry name" value="DISEASE RESISTANCE PROTEIN RPS2-LIKE"/>
    <property type="match status" value="1"/>
</dbReference>
<evidence type="ECO:0000313" key="4">
    <source>
        <dbReference type="Proteomes" id="UP001367508"/>
    </source>
</evidence>
<evidence type="ECO:0000313" key="3">
    <source>
        <dbReference type="EMBL" id="KAK7320390.1"/>
    </source>
</evidence>
<dbReference type="SUPFAM" id="SSF52058">
    <property type="entry name" value="L domain-like"/>
    <property type="match status" value="1"/>
</dbReference>